<feature type="region of interest" description="Disordered" evidence="2">
    <location>
        <begin position="1"/>
        <end position="38"/>
    </location>
</feature>
<keyword evidence="4" id="KW-1185">Reference proteome</keyword>
<accession>A0A9Q8P996</accession>
<proteinExistence type="predicted"/>
<name>A0A9Q8P996_PASFU</name>
<evidence type="ECO:0000256" key="2">
    <source>
        <dbReference type="SAM" id="MobiDB-lite"/>
    </source>
</evidence>
<dbReference type="AlphaFoldDB" id="A0A9Q8P996"/>
<sequence length="267" mass="30631">MTGGEAVERPVEVIDLTSSDDGDSPQEPLPTKSVQPTEQDLRSQYYLCGCVIRTPSRFPLQNDPIGVTEGPRDTVTQRVVICRDCLECQDTDRVSFEARKVKAQQAIDECQRKYEDLMRQYRLIGEEYHEWRLVVRSGTAEANAVRLAHEQFAIETKPWEEDPFFAVYRTGTRLLSLAARDLELAEDSILVMRVFQDLQWAKQLTYGFSHQIKELKECIEEMRRLFELTLPPPSPEPTESDAKALRRSRRKPKSPPCKGAVNQCSRP</sequence>
<dbReference type="RefSeq" id="XP_047762188.1">
    <property type="nucleotide sequence ID" value="XM_047904745.1"/>
</dbReference>
<dbReference type="EMBL" id="CP090167">
    <property type="protein sequence ID" value="UJO17822.1"/>
    <property type="molecule type" value="Genomic_DNA"/>
</dbReference>
<keyword evidence="1" id="KW-0175">Coiled coil</keyword>
<protein>
    <submittedName>
        <fullName evidence="3">Uncharacterized protein</fullName>
    </submittedName>
</protein>
<organism evidence="3 4">
    <name type="scientific">Passalora fulva</name>
    <name type="common">Tomato leaf mold</name>
    <name type="synonym">Cladosporium fulvum</name>
    <dbReference type="NCBI Taxonomy" id="5499"/>
    <lineage>
        <taxon>Eukaryota</taxon>
        <taxon>Fungi</taxon>
        <taxon>Dikarya</taxon>
        <taxon>Ascomycota</taxon>
        <taxon>Pezizomycotina</taxon>
        <taxon>Dothideomycetes</taxon>
        <taxon>Dothideomycetidae</taxon>
        <taxon>Mycosphaerellales</taxon>
        <taxon>Mycosphaerellaceae</taxon>
        <taxon>Fulvia</taxon>
    </lineage>
</organism>
<feature type="coiled-coil region" evidence="1">
    <location>
        <begin position="93"/>
        <end position="127"/>
    </location>
</feature>
<feature type="compositionally biased region" description="Basic and acidic residues" evidence="2">
    <location>
        <begin position="1"/>
        <end position="12"/>
    </location>
</feature>
<evidence type="ECO:0000313" key="4">
    <source>
        <dbReference type="Proteomes" id="UP000756132"/>
    </source>
</evidence>
<feature type="region of interest" description="Disordered" evidence="2">
    <location>
        <begin position="229"/>
        <end position="267"/>
    </location>
</feature>
<dbReference type="GeneID" id="71985475"/>
<reference evidence="3" key="1">
    <citation type="submission" date="2021-12" db="EMBL/GenBank/DDBJ databases">
        <authorList>
            <person name="Zaccaron A."/>
            <person name="Stergiopoulos I."/>
        </authorList>
    </citation>
    <scope>NUCLEOTIDE SEQUENCE</scope>
    <source>
        <strain evidence="3">Race5_Kim</strain>
    </source>
</reference>
<gene>
    <name evidence="3" type="ORF">CLAFUR5_05597</name>
</gene>
<dbReference type="Proteomes" id="UP000756132">
    <property type="component" value="Chromosome 5"/>
</dbReference>
<dbReference type="KEGG" id="ffu:CLAFUR5_05597"/>
<evidence type="ECO:0000256" key="1">
    <source>
        <dbReference type="SAM" id="Coils"/>
    </source>
</evidence>
<evidence type="ECO:0000313" key="3">
    <source>
        <dbReference type="EMBL" id="UJO17822.1"/>
    </source>
</evidence>
<reference evidence="3" key="2">
    <citation type="journal article" date="2022" name="Microb. Genom.">
        <title>A chromosome-scale genome assembly of the tomato pathogen Cladosporium fulvum reveals a compartmentalized genome architecture and the presence of a dispensable chromosome.</title>
        <authorList>
            <person name="Zaccaron A.Z."/>
            <person name="Chen L.H."/>
            <person name="Samaras A."/>
            <person name="Stergiopoulos I."/>
        </authorList>
    </citation>
    <scope>NUCLEOTIDE SEQUENCE</scope>
    <source>
        <strain evidence="3">Race5_Kim</strain>
    </source>
</reference>